<dbReference type="Proteomes" id="UP000887013">
    <property type="component" value="Unassembled WGS sequence"/>
</dbReference>
<feature type="compositionally biased region" description="Basic and acidic residues" evidence="1">
    <location>
        <begin position="8"/>
        <end position="26"/>
    </location>
</feature>
<feature type="region of interest" description="Disordered" evidence="1">
    <location>
        <begin position="1"/>
        <end position="27"/>
    </location>
</feature>
<sequence length="109" mass="12219">MALAVESKWSRSETETGKQEKSDKSSITRQTLLMLPYLKAKISGNPPGEEGEWRDNNALCKSNDDGLRGDFSSRSNLFLEGGRKSSEASFNVLLMGMETSKAQCFRFRF</sequence>
<evidence type="ECO:0000313" key="3">
    <source>
        <dbReference type="Proteomes" id="UP000887013"/>
    </source>
</evidence>
<dbReference type="AlphaFoldDB" id="A0A8X6U7R4"/>
<evidence type="ECO:0000313" key="2">
    <source>
        <dbReference type="EMBL" id="GFT86849.1"/>
    </source>
</evidence>
<dbReference type="EMBL" id="BMAW01024190">
    <property type="protein sequence ID" value="GFT86849.1"/>
    <property type="molecule type" value="Genomic_DNA"/>
</dbReference>
<gene>
    <name evidence="2" type="ORF">NPIL_101591</name>
</gene>
<proteinExistence type="predicted"/>
<keyword evidence="3" id="KW-1185">Reference proteome</keyword>
<name>A0A8X6U7R4_NEPPI</name>
<accession>A0A8X6U7R4</accession>
<reference evidence="2" key="1">
    <citation type="submission" date="2020-08" db="EMBL/GenBank/DDBJ databases">
        <title>Multicomponent nature underlies the extraordinary mechanical properties of spider dragline silk.</title>
        <authorList>
            <person name="Kono N."/>
            <person name="Nakamura H."/>
            <person name="Mori M."/>
            <person name="Yoshida Y."/>
            <person name="Ohtoshi R."/>
            <person name="Malay A.D."/>
            <person name="Moran D.A.P."/>
            <person name="Tomita M."/>
            <person name="Numata K."/>
            <person name="Arakawa K."/>
        </authorList>
    </citation>
    <scope>NUCLEOTIDE SEQUENCE</scope>
</reference>
<evidence type="ECO:0000256" key="1">
    <source>
        <dbReference type="SAM" id="MobiDB-lite"/>
    </source>
</evidence>
<protein>
    <submittedName>
        <fullName evidence="2">Uncharacterized protein</fullName>
    </submittedName>
</protein>
<comment type="caution">
    <text evidence="2">The sequence shown here is derived from an EMBL/GenBank/DDBJ whole genome shotgun (WGS) entry which is preliminary data.</text>
</comment>
<organism evidence="2 3">
    <name type="scientific">Nephila pilipes</name>
    <name type="common">Giant wood spider</name>
    <name type="synonym">Nephila maculata</name>
    <dbReference type="NCBI Taxonomy" id="299642"/>
    <lineage>
        <taxon>Eukaryota</taxon>
        <taxon>Metazoa</taxon>
        <taxon>Ecdysozoa</taxon>
        <taxon>Arthropoda</taxon>
        <taxon>Chelicerata</taxon>
        <taxon>Arachnida</taxon>
        <taxon>Araneae</taxon>
        <taxon>Araneomorphae</taxon>
        <taxon>Entelegynae</taxon>
        <taxon>Araneoidea</taxon>
        <taxon>Nephilidae</taxon>
        <taxon>Nephila</taxon>
    </lineage>
</organism>